<dbReference type="CDD" id="cd20071">
    <property type="entry name" value="SET_SMYD"/>
    <property type="match status" value="1"/>
</dbReference>
<proteinExistence type="predicted"/>
<organism evidence="6 7">
    <name type="scientific">Chlorella sorokiniana</name>
    <name type="common">Freshwater green alga</name>
    <dbReference type="NCBI Taxonomy" id="3076"/>
    <lineage>
        <taxon>Eukaryota</taxon>
        <taxon>Viridiplantae</taxon>
        <taxon>Chlorophyta</taxon>
        <taxon>core chlorophytes</taxon>
        <taxon>Trebouxiophyceae</taxon>
        <taxon>Chlorellales</taxon>
        <taxon>Chlorellaceae</taxon>
        <taxon>Chlorella clade</taxon>
        <taxon>Chlorella</taxon>
    </lineage>
</organism>
<accession>A0A2P6U1J2</accession>
<dbReference type="Proteomes" id="UP000239899">
    <property type="component" value="Unassembled WGS sequence"/>
</dbReference>
<dbReference type="PANTHER" id="PTHR37381:SF1">
    <property type="entry name" value="PENTATRICOPEPTIDE REPEAT (PPR) SUPERFAMILY PROTEIN"/>
    <property type="match status" value="1"/>
</dbReference>
<keyword evidence="7" id="KW-1185">Reference proteome</keyword>
<dbReference type="EMBL" id="LHPG02000003">
    <property type="protein sequence ID" value="PRW60186.1"/>
    <property type="molecule type" value="Genomic_DNA"/>
</dbReference>
<name>A0A2P6U1J2_CHLSO</name>
<evidence type="ECO:0000313" key="7">
    <source>
        <dbReference type="Proteomes" id="UP000239899"/>
    </source>
</evidence>
<reference evidence="6 7" key="1">
    <citation type="journal article" date="2018" name="Plant J.">
        <title>Genome sequences of Chlorella sorokiniana UTEX 1602 and Micractinium conductrix SAG 241.80: implications to maltose excretion by a green alga.</title>
        <authorList>
            <person name="Arriola M.B."/>
            <person name="Velmurugan N."/>
            <person name="Zhang Y."/>
            <person name="Plunkett M.H."/>
            <person name="Hondzo H."/>
            <person name="Barney B.M."/>
        </authorList>
    </citation>
    <scope>NUCLEOTIDE SEQUENCE [LARGE SCALE GENOMIC DNA]</scope>
    <source>
        <strain evidence="7">UTEX 1602</strain>
    </source>
</reference>
<dbReference type="SUPFAM" id="SSF82199">
    <property type="entry name" value="SET domain"/>
    <property type="match status" value="1"/>
</dbReference>
<feature type="domain" description="SET" evidence="5">
    <location>
        <begin position="266"/>
        <end position="364"/>
    </location>
</feature>
<gene>
    <name evidence="6" type="ORF">C2E21_2021</name>
</gene>
<dbReference type="InterPro" id="IPR002893">
    <property type="entry name" value="Znf_MYND"/>
</dbReference>
<dbReference type="GO" id="GO:0008270">
    <property type="term" value="F:zinc ion binding"/>
    <property type="evidence" value="ECO:0007669"/>
    <property type="project" value="UniProtKB-KW"/>
</dbReference>
<evidence type="ECO:0000256" key="1">
    <source>
        <dbReference type="ARBA" id="ARBA00022723"/>
    </source>
</evidence>
<sequence>MGRQIDAARQAGLAERQAAEDDASDDGSGGSAGSSAQREAALALDEESVAALASGTLLLSHTDAVPLPQPVPCPGGCSEESYCSAACAEAAWQQYHQLLCSGADASGSSAASGKGKAAAASGGSRSAERRQAALREFQHHADETNDVFRLAAVVLARTLLAAEQLLEQQGSTGASEGGSSSGSGEPSADACWRALLDAWEPFGCGHKGLWWEAVSAPADAAADMRQLAADSLELLIAALPSRLARRYPALLSLEVWGSVIGMFELNNLAVYVGSPISRWLQALERLPDGERAAAYDAAGPFLEALPDELPGCEGNAFYALHSCCNHSCAPSAEAFKRDEDEDGNAVILALRDIAAGEEITLSYIDEEAPLAERREQLADYGFTCACDKLLRKVTAAADANEALDILCAELGGSSGSSNAAAGDSKGGKRKGRGGSPGPAAGPPHLAQLTEGHCLELLMACLDRGNTPLALSIFRAMSAAAVCAAPSAATSLLSLSSLDGGDGGGTAQPLRWAPASVQTAAALVVGLARCLQTRDAIALISSVRARGLASTEDVNFGHVVACPQDSNKPLAVVQPQEGVKTVADAFSRYEYELFSGRVAAASSESLVSDANWILAAARRVGLLRRPAVGAVHTLLVETPTGQQRTFRLGTPTADVPAKVGDRITVVCAPQRSLFAQRRLLSTAPHGTKPGEALSVSNHTTRSEVPCLRAPPPGGATGGLPSWALPAAVVLTAGDAASSLIDPALPFIAAGAVVATVATGIAGNSLLLPRLKQLPARTLEVQATRQKLLGQHTELEARINELVDGSVEDVLMLARLWQLQAKMAAVGGGPGAYEARLERVAEARLGLEQRLQKRIELVDAYARVIAMIEIEVEMDTDLPAAEVLGIEQQIARLSEIESLQEEWQIQAEAQDEVERLLRSQAI</sequence>
<dbReference type="PROSITE" id="PS50280">
    <property type="entry name" value="SET"/>
    <property type="match status" value="1"/>
</dbReference>
<dbReference type="OrthoDB" id="2017681at2759"/>
<evidence type="ECO:0000256" key="2">
    <source>
        <dbReference type="ARBA" id="ARBA00022771"/>
    </source>
</evidence>
<keyword evidence="1" id="KW-0479">Metal-binding</keyword>
<keyword evidence="3" id="KW-0862">Zinc</keyword>
<feature type="region of interest" description="Disordered" evidence="4">
    <location>
        <begin position="682"/>
        <end position="705"/>
    </location>
</feature>
<evidence type="ECO:0000259" key="5">
    <source>
        <dbReference type="PROSITE" id="PS50280"/>
    </source>
</evidence>
<feature type="region of interest" description="Disordered" evidence="4">
    <location>
        <begin position="413"/>
        <end position="444"/>
    </location>
</feature>
<feature type="region of interest" description="Disordered" evidence="4">
    <location>
        <begin position="1"/>
        <end position="41"/>
    </location>
</feature>
<evidence type="ECO:0000313" key="6">
    <source>
        <dbReference type="EMBL" id="PRW60186.1"/>
    </source>
</evidence>
<protein>
    <submittedName>
        <fullName evidence="6">Pentatricopeptide repeat-containing</fullName>
    </submittedName>
</protein>
<dbReference type="InterPro" id="IPR046341">
    <property type="entry name" value="SET_dom_sf"/>
</dbReference>
<comment type="caution">
    <text evidence="6">The sequence shown here is derived from an EMBL/GenBank/DDBJ whole genome shotgun (WGS) entry which is preliminary data.</text>
</comment>
<dbReference type="PANTHER" id="PTHR37381">
    <property type="entry name" value="PENTATRICOPEPTIDE REPEAT (PPR) SUPERFAMILY PROTEIN"/>
    <property type="match status" value="1"/>
</dbReference>
<dbReference type="Pfam" id="PF00856">
    <property type="entry name" value="SET"/>
    <property type="match status" value="1"/>
</dbReference>
<dbReference type="Gene3D" id="2.170.270.10">
    <property type="entry name" value="SET domain"/>
    <property type="match status" value="1"/>
</dbReference>
<dbReference type="InterPro" id="IPR001214">
    <property type="entry name" value="SET_dom"/>
</dbReference>
<dbReference type="STRING" id="3076.A0A2P6U1J2"/>
<evidence type="ECO:0000256" key="4">
    <source>
        <dbReference type="SAM" id="MobiDB-lite"/>
    </source>
</evidence>
<dbReference type="Pfam" id="PF01753">
    <property type="entry name" value="zf-MYND"/>
    <property type="match status" value="1"/>
</dbReference>
<dbReference type="AlphaFoldDB" id="A0A2P6U1J2"/>
<evidence type="ECO:0000256" key="3">
    <source>
        <dbReference type="ARBA" id="ARBA00022833"/>
    </source>
</evidence>
<keyword evidence="2" id="KW-0863">Zinc-finger</keyword>